<organism evidence="1 2">
    <name type="scientific">Pontibacillus yanchengensis</name>
    <dbReference type="NCBI Taxonomy" id="462910"/>
    <lineage>
        <taxon>Bacteria</taxon>
        <taxon>Bacillati</taxon>
        <taxon>Bacillota</taxon>
        <taxon>Bacilli</taxon>
        <taxon>Bacillales</taxon>
        <taxon>Bacillaceae</taxon>
        <taxon>Pontibacillus</taxon>
    </lineage>
</organism>
<evidence type="ECO:0000313" key="2">
    <source>
        <dbReference type="Proteomes" id="UP000468638"/>
    </source>
</evidence>
<dbReference type="Proteomes" id="UP000468638">
    <property type="component" value="Unassembled WGS sequence"/>
</dbReference>
<reference evidence="1 2" key="1">
    <citation type="submission" date="2019-11" db="EMBL/GenBank/DDBJ databases">
        <title>Genome sequences of 17 halophilic strains isolated from different environments.</title>
        <authorList>
            <person name="Furrow R.E."/>
        </authorList>
    </citation>
    <scope>NUCLEOTIDE SEQUENCE [LARGE SCALE GENOMIC DNA]</scope>
    <source>
        <strain evidence="1 2">22514_16_FS</strain>
    </source>
</reference>
<accession>A0A6I4ZYW2</accession>
<evidence type="ECO:0000313" key="1">
    <source>
        <dbReference type="EMBL" id="MYL33170.1"/>
    </source>
</evidence>
<dbReference type="AlphaFoldDB" id="A0A6I4ZYW2"/>
<proteinExistence type="predicted"/>
<dbReference type="OrthoDB" id="2476294at2"/>
<sequence length="93" mass="11044">MGWKAVELQGALPRIQDAGKIQDQMQQRGQLMNNHITQQQLIMEERKRKKVIENQQNERVHLQEKSNVDSNENPKEIRRVYIFRKHKPPLSST</sequence>
<name>A0A6I4ZYW2_9BACI</name>
<gene>
    <name evidence="1" type="ORF">GLW05_06100</name>
</gene>
<protein>
    <submittedName>
        <fullName evidence="1">Uncharacterized protein</fullName>
    </submittedName>
</protein>
<dbReference type="EMBL" id="WMEQ01000003">
    <property type="protein sequence ID" value="MYL33170.1"/>
    <property type="molecule type" value="Genomic_DNA"/>
</dbReference>
<comment type="caution">
    <text evidence="1">The sequence shown here is derived from an EMBL/GenBank/DDBJ whole genome shotgun (WGS) entry which is preliminary data.</text>
</comment>
<dbReference type="RefSeq" id="WP_160846799.1">
    <property type="nucleotide sequence ID" value="NZ_WMEQ01000003.1"/>
</dbReference>